<dbReference type="GO" id="GO:0016020">
    <property type="term" value="C:membrane"/>
    <property type="evidence" value="ECO:0007669"/>
    <property type="project" value="UniProtKB-SubCell"/>
</dbReference>
<dbReference type="InterPro" id="IPR018378">
    <property type="entry name" value="C-type_lectin_CS"/>
</dbReference>
<dbReference type="FunFam" id="3.10.100.10:FF:000026">
    <property type="entry name" value="C-type mannose receptor 2"/>
    <property type="match status" value="1"/>
</dbReference>
<protein>
    <recommendedName>
        <fullName evidence="13">C-type mannose receptor 2</fullName>
    </recommendedName>
    <alternativeName>
        <fullName evidence="14">Macrophage mannose receptor 2</fullName>
    </alternativeName>
</protein>
<evidence type="ECO:0000313" key="19">
    <source>
        <dbReference type="Proteomes" id="UP000694385"/>
    </source>
</evidence>
<keyword evidence="5" id="KW-0430">Lectin</keyword>
<dbReference type="SUPFAM" id="SSF50370">
    <property type="entry name" value="Ricin B-like lectins"/>
    <property type="match status" value="1"/>
</dbReference>
<keyword evidence="3" id="KW-0812">Transmembrane</keyword>
<reference evidence="18" key="1">
    <citation type="submission" date="2025-08" db="UniProtKB">
        <authorList>
            <consortium name="Ensembl"/>
        </authorList>
    </citation>
    <scope>IDENTIFICATION</scope>
</reference>
<keyword evidence="10 15" id="KW-1015">Disulfide bond</keyword>
<evidence type="ECO:0000256" key="6">
    <source>
        <dbReference type="ARBA" id="ARBA00022737"/>
    </source>
</evidence>
<keyword evidence="9" id="KW-0472">Membrane</keyword>
<proteinExistence type="predicted"/>
<evidence type="ECO:0000256" key="3">
    <source>
        <dbReference type="ARBA" id="ARBA00022692"/>
    </source>
</evidence>
<evidence type="ECO:0000256" key="14">
    <source>
        <dbReference type="ARBA" id="ARBA00082299"/>
    </source>
</evidence>
<dbReference type="SMART" id="SM00059">
    <property type="entry name" value="FN2"/>
    <property type="match status" value="1"/>
</dbReference>
<evidence type="ECO:0000256" key="7">
    <source>
        <dbReference type="ARBA" id="ARBA00022843"/>
    </source>
</evidence>
<keyword evidence="2" id="KW-0254">Endocytosis</keyword>
<sequence>PDVFLIFSHGLQGCLEAPGAQVRVTPFCNASLPAQRWKWVSRNRLFNLGTMQCLGTGWPGTNSTASLGMYECDREALSLRWHCRTLGDQLSLLLGARAGNSSKLGGLERGDQTRGGQWRIYGSEEDLCSRPYYEVYTIQGNSHGKPCTLPFKYDNQWFHGCTSTGREDGHLWCATTQDYGKDERWGFCPVKSNDCETFWDKDQMTESCYQFNFQSTLSWREAWASCEQQGADLLSITEVYEQTYINGLLTGYSSTLWIGLNDLDTSGGWQWSDNSPLKYLNWESDQPDNPSEENCGVIRTESSGGWQNRDCSMALPYVCKKKPNATAESPQPDRWANVKVECEPSWQPFQGHCYRLQAEKRSWQESNKACLRSGGDLLSIHSLAELEFITKQIKQEVEELWIGLNDLKLQMNFEWSDGSFVSFTHWHPFEPNNFRDSLEDCVTIWGPEGRWNDSPCNQSLPSICKKAGQLSMGTAEDDHGCRKGWTWHSPSCYWLGEDQVTYGDARRLCTDYGSQLVTITNRFEQAFVSSLIYNWDGEFFWTALQDLNSSGSFRWLSGDEVTYTHWNRDQPGEPEPLPGVTGKTLPVSSLGAGGRGGCAPPGPSSRCLLPSPGGPVARFRQPALLLQVFSSERLQEKKSWIQAQGACRELGAQLLSLASYEEEHFVVNMLNKIFGESESEIHEQHWFWIGLNRRDPREGPSWRWSDGLGFSYHNFDRSRHDDDAVRSCAVLDLVSLQWVAVQCEAQLDWVCKIPRGSQVREPDTSPQGRREWLRFQEAEYKFFEHQSTWAQAQRICTWFQAELTSVHSQEELDFLGQSLQKLSPGQEQHWWIGLHTTESDGRFRWTDGSVVNFVSWAPGKPRPVGKDKKCVYMTARQEDWGDQKCLTALPYICKRSNNSRETHSPDLPPVALGGCPPGWSQFLNKVGGREGNDGNTGRLSPEESRMLVNASKSWPLPVPTNLCYLASMSEERSPQNTLV</sequence>
<feature type="domain" description="C-type lectin" evidence="16">
    <location>
        <begin position="635"/>
        <end position="752"/>
    </location>
</feature>
<dbReference type="FunFam" id="3.10.100.10:FF:000020">
    <property type="entry name" value="Mannose receptor C type 2"/>
    <property type="match status" value="1"/>
</dbReference>
<evidence type="ECO:0000256" key="4">
    <source>
        <dbReference type="ARBA" id="ARBA00022729"/>
    </source>
</evidence>
<dbReference type="InterPro" id="IPR036943">
    <property type="entry name" value="FN_type2_sf"/>
</dbReference>
<dbReference type="FunFam" id="3.10.100.10:FF:000021">
    <property type="entry name" value="Mannose receptor C type 2"/>
    <property type="match status" value="1"/>
</dbReference>
<evidence type="ECO:0000256" key="2">
    <source>
        <dbReference type="ARBA" id="ARBA00022583"/>
    </source>
</evidence>
<keyword evidence="19" id="KW-1185">Reference proteome</keyword>
<dbReference type="PROSITE" id="PS51092">
    <property type="entry name" value="FN2_2"/>
    <property type="match status" value="1"/>
</dbReference>
<feature type="disulfide bond" evidence="15">
    <location>
        <begin position="161"/>
        <end position="188"/>
    </location>
</feature>
<feature type="domain" description="C-type lectin" evidence="16">
    <location>
        <begin position="775"/>
        <end position="894"/>
    </location>
</feature>
<feature type="domain" description="C-type lectin" evidence="16">
    <location>
        <begin position="204"/>
        <end position="320"/>
    </location>
</feature>
<dbReference type="InterPro" id="IPR016187">
    <property type="entry name" value="CTDL_fold"/>
</dbReference>
<dbReference type="GO" id="GO:0030246">
    <property type="term" value="F:carbohydrate binding"/>
    <property type="evidence" value="ECO:0007669"/>
    <property type="project" value="UniProtKB-KW"/>
</dbReference>
<dbReference type="FunFam" id="2.80.10.50:FF:000035">
    <property type="entry name" value="Mannose receptor C type 2"/>
    <property type="match status" value="1"/>
</dbReference>
<accession>A0A8C5L446</accession>
<dbReference type="Pfam" id="PF00040">
    <property type="entry name" value="fn2"/>
    <property type="match status" value="1"/>
</dbReference>
<dbReference type="Ensembl" id="ENSJJAT00000023940.1">
    <property type="protein sequence ID" value="ENSJJAP00000017420.1"/>
    <property type="gene ID" value="ENSJJAG00000018908.1"/>
</dbReference>
<dbReference type="SUPFAM" id="SSF56436">
    <property type="entry name" value="C-type lectin-like"/>
    <property type="match status" value="5"/>
</dbReference>
<dbReference type="SMART" id="SM00034">
    <property type="entry name" value="CLECT"/>
    <property type="match status" value="5"/>
</dbReference>
<dbReference type="PROSITE" id="PS00615">
    <property type="entry name" value="C_TYPE_LECTIN_1"/>
    <property type="match status" value="3"/>
</dbReference>
<dbReference type="FunFam" id="3.10.100.10:FF:000018">
    <property type="entry name" value="Mannose receptor, C type 2"/>
    <property type="match status" value="1"/>
</dbReference>
<dbReference type="PROSITE" id="PS50231">
    <property type="entry name" value="RICIN_B_LECTIN"/>
    <property type="match status" value="1"/>
</dbReference>
<dbReference type="InterPro" id="IPR000562">
    <property type="entry name" value="FN_type2_dom"/>
</dbReference>
<dbReference type="SUPFAM" id="SSF57440">
    <property type="entry name" value="Kringle-like"/>
    <property type="match status" value="1"/>
</dbReference>
<dbReference type="CDD" id="cd00062">
    <property type="entry name" value="FN2"/>
    <property type="match status" value="1"/>
</dbReference>
<dbReference type="CDD" id="cd23408">
    <property type="entry name" value="beta-trefoil_Ricin_MRC2"/>
    <property type="match status" value="1"/>
</dbReference>
<dbReference type="PROSITE" id="PS50041">
    <property type="entry name" value="C_TYPE_LECTIN_2"/>
    <property type="match status" value="5"/>
</dbReference>
<dbReference type="GeneTree" id="ENSGT01050000244842"/>
<dbReference type="InterPro" id="IPR000772">
    <property type="entry name" value="Ricin_B_lectin"/>
</dbReference>
<evidence type="ECO:0000313" key="18">
    <source>
        <dbReference type="Ensembl" id="ENSJJAP00000017420.1"/>
    </source>
</evidence>
<organism evidence="18 19">
    <name type="scientific">Jaculus jaculus</name>
    <name type="common">Lesser Egyptian jerboa</name>
    <dbReference type="NCBI Taxonomy" id="51337"/>
    <lineage>
        <taxon>Eukaryota</taxon>
        <taxon>Metazoa</taxon>
        <taxon>Chordata</taxon>
        <taxon>Craniata</taxon>
        <taxon>Vertebrata</taxon>
        <taxon>Euteleostomi</taxon>
        <taxon>Mammalia</taxon>
        <taxon>Eutheria</taxon>
        <taxon>Euarchontoglires</taxon>
        <taxon>Glires</taxon>
        <taxon>Rodentia</taxon>
        <taxon>Myomorpha</taxon>
        <taxon>Dipodoidea</taxon>
        <taxon>Dipodidae</taxon>
        <taxon>Dipodinae</taxon>
        <taxon>Jaculus</taxon>
    </lineage>
</organism>
<dbReference type="InterPro" id="IPR013806">
    <property type="entry name" value="Kringle-like"/>
</dbReference>
<feature type="domain" description="C-type lectin" evidence="16">
    <location>
        <begin position="349"/>
        <end position="465"/>
    </location>
</feature>
<evidence type="ECO:0000256" key="10">
    <source>
        <dbReference type="ARBA" id="ARBA00023157"/>
    </source>
</evidence>
<evidence type="ECO:0000256" key="15">
    <source>
        <dbReference type="PROSITE-ProRule" id="PRU00479"/>
    </source>
</evidence>
<feature type="disulfide bond" evidence="15">
    <location>
        <begin position="147"/>
        <end position="173"/>
    </location>
</feature>
<dbReference type="Gene3D" id="2.80.10.50">
    <property type="match status" value="1"/>
</dbReference>
<dbReference type="InterPro" id="IPR016186">
    <property type="entry name" value="C-type_lectin-like/link_sf"/>
</dbReference>
<keyword evidence="7" id="KW-0832">Ubl conjugation</keyword>
<keyword evidence="11" id="KW-0675">Receptor</keyword>
<keyword evidence="4" id="KW-0732">Signal</keyword>
<evidence type="ECO:0000256" key="9">
    <source>
        <dbReference type="ARBA" id="ARBA00023136"/>
    </source>
</evidence>
<dbReference type="InterPro" id="IPR050111">
    <property type="entry name" value="C-type_lectin/snaclec_domain"/>
</dbReference>
<dbReference type="Pfam" id="PF24562">
    <property type="entry name" value="CysR_MRC2_N"/>
    <property type="match status" value="1"/>
</dbReference>
<dbReference type="CDD" id="cd03590">
    <property type="entry name" value="CLECT_DC-SIGN_like"/>
    <property type="match status" value="1"/>
</dbReference>
<evidence type="ECO:0000256" key="5">
    <source>
        <dbReference type="ARBA" id="ARBA00022734"/>
    </source>
</evidence>
<keyword evidence="8" id="KW-1133">Transmembrane helix</keyword>
<dbReference type="GO" id="GO:0006897">
    <property type="term" value="P:endocytosis"/>
    <property type="evidence" value="ECO:0007669"/>
    <property type="project" value="UniProtKB-KW"/>
</dbReference>
<dbReference type="AlphaFoldDB" id="A0A8C5L446"/>
<dbReference type="Pfam" id="PF00059">
    <property type="entry name" value="Lectin_C"/>
    <property type="match status" value="5"/>
</dbReference>
<dbReference type="CDD" id="cd00037">
    <property type="entry name" value="CLECT"/>
    <property type="match status" value="4"/>
</dbReference>
<name>A0A8C5L446_JACJA</name>
<feature type="domain" description="Fibronectin type-II" evidence="17">
    <location>
        <begin position="142"/>
        <end position="190"/>
    </location>
</feature>
<evidence type="ECO:0000256" key="12">
    <source>
        <dbReference type="ARBA" id="ARBA00023180"/>
    </source>
</evidence>
<dbReference type="PROSITE" id="PS00023">
    <property type="entry name" value="FN2_1"/>
    <property type="match status" value="1"/>
</dbReference>
<dbReference type="Gene3D" id="3.10.100.10">
    <property type="entry name" value="Mannose-Binding Protein A, subunit A"/>
    <property type="match status" value="5"/>
</dbReference>
<keyword evidence="6" id="KW-0677">Repeat</keyword>
<evidence type="ECO:0000256" key="8">
    <source>
        <dbReference type="ARBA" id="ARBA00022989"/>
    </source>
</evidence>
<evidence type="ECO:0000259" key="17">
    <source>
        <dbReference type="PROSITE" id="PS51092"/>
    </source>
</evidence>
<reference evidence="18" key="2">
    <citation type="submission" date="2025-09" db="UniProtKB">
        <authorList>
            <consortium name="Ensembl"/>
        </authorList>
    </citation>
    <scope>IDENTIFICATION</scope>
</reference>
<keyword evidence="12" id="KW-0325">Glycoprotein</keyword>
<dbReference type="InterPro" id="IPR033989">
    <property type="entry name" value="CD209-like_CTLD"/>
</dbReference>
<evidence type="ECO:0000256" key="1">
    <source>
        <dbReference type="ARBA" id="ARBA00004167"/>
    </source>
</evidence>
<comment type="subcellular location">
    <subcellularLocation>
        <location evidence="1">Membrane</location>
        <topology evidence="1">Single-pass membrane protein</topology>
    </subcellularLocation>
</comment>
<gene>
    <name evidence="18" type="primary">Mrc2</name>
</gene>
<evidence type="ECO:0000259" key="16">
    <source>
        <dbReference type="PROSITE" id="PS50041"/>
    </source>
</evidence>
<evidence type="ECO:0000256" key="11">
    <source>
        <dbReference type="ARBA" id="ARBA00023170"/>
    </source>
</evidence>
<feature type="domain" description="C-type lectin" evidence="16">
    <location>
        <begin position="488"/>
        <end position="598"/>
    </location>
</feature>
<dbReference type="PANTHER" id="PTHR22803">
    <property type="entry name" value="MANNOSE, PHOSPHOLIPASE, LECTIN RECEPTOR RELATED"/>
    <property type="match status" value="1"/>
</dbReference>
<dbReference type="InterPro" id="IPR001304">
    <property type="entry name" value="C-type_lectin-like"/>
</dbReference>
<dbReference type="InterPro" id="IPR035992">
    <property type="entry name" value="Ricin_B-like_lectins"/>
</dbReference>
<dbReference type="PRINTS" id="PR00013">
    <property type="entry name" value="FNTYPEII"/>
</dbReference>
<evidence type="ECO:0000256" key="13">
    <source>
        <dbReference type="ARBA" id="ARBA00070538"/>
    </source>
</evidence>
<dbReference type="Proteomes" id="UP000694385">
    <property type="component" value="Unassembled WGS sequence"/>
</dbReference>
<dbReference type="Gene3D" id="2.10.10.10">
    <property type="entry name" value="Fibronectin, type II, collagen-binding"/>
    <property type="match status" value="1"/>
</dbReference>
<dbReference type="SMART" id="SM00458">
    <property type="entry name" value="RICIN"/>
    <property type="match status" value="1"/>
</dbReference>
<dbReference type="FunFam" id="2.10.10.10:FF:000001">
    <property type="entry name" value="Fibronectin 1a isoform 1"/>
    <property type="match status" value="1"/>
</dbReference>